<keyword evidence="13" id="KW-0547">Nucleotide-binding</keyword>
<feature type="transmembrane region" description="Helical" evidence="11">
    <location>
        <begin position="179"/>
        <end position="197"/>
    </location>
</feature>
<keyword evidence="9" id="KW-0625">Polysaccharide transport</keyword>
<dbReference type="GO" id="GO:0043190">
    <property type="term" value="C:ATP-binding cassette (ABC) transporter complex"/>
    <property type="evidence" value="ECO:0007669"/>
    <property type="project" value="InterPro"/>
</dbReference>
<dbReference type="GO" id="GO:0015774">
    <property type="term" value="P:polysaccharide transport"/>
    <property type="evidence" value="ECO:0007669"/>
    <property type="project" value="UniProtKB-KW"/>
</dbReference>
<keyword evidence="3 11" id="KW-0813">Transport</keyword>
<keyword evidence="5" id="KW-0762">Sugar transport</keyword>
<evidence type="ECO:0000256" key="6">
    <source>
        <dbReference type="ARBA" id="ARBA00022692"/>
    </source>
</evidence>
<dbReference type="InterPro" id="IPR000412">
    <property type="entry name" value="ABC_2_transport"/>
</dbReference>
<keyword evidence="4 11" id="KW-1003">Cell membrane</keyword>
<sequence length="264" mass="28947">MSSARVRSEFSVALSVWRALFLREASARLATGRAAWMWILLEPAVHLVFLMVLFGVIRHRVMAGGVNTEVFILVGVWGFFLVRNVARRGMEAVNANAALFAYRQVRPVDTVLVRAALEAFLYAIVWFALLGGLALFGIDVGPADPIQVMVAAVLLWQLGLGMALVFSVVGALLPEAGKIVKLAFTPLYFLSAVMYPIGSVPRPLRDWLLLNPIVHGLESMRGGYFAGYHGETHISLAYLGFVVLALLFLGLALHARFARRLVAQ</sequence>
<name>A0A5M8BD67_9BURK</name>
<evidence type="ECO:0000259" key="12">
    <source>
        <dbReference type="PROSITE" id="PS51012"/>
    </source>
</evidence>
<evidence type="ECO:0000256" key="2">
    <source>
        <dbReference type="ARBA" id="ARBA00007783"/>
    </source>
</evidence>
<dbReference type="GO" id="GO:0005524">
    <property type="term" value="F:ATP binding"/>
    <property type="evidence" value="ECO:0007669"/>
    <property type="project" value="UniProtKB-KW"/>
</dbReference>
<feature type="transmembrane region" description="Helical" evidence="11">
    <location>
        <begin position="119"/>
        <end position="138"/>
    </location>
</feature>
<evidence type="ECO:0000256" key="8">
    <source>
        <dbReference type="ARBA" id="ARBA00022989"/>
    </source>
</evidence>
<dbReference type="Proteomes" id="UP000324324">
    <property type="component" value="Unassembled WGS sequence"/>
</dbReference>
<evidence type="ECO:0000256" key="3">
    <source>
        <dbReference type="ARBA" id="ARBA00022448"/>
    </source>
</evidence>
<keyword evidence="10 11" id="KW-0472">Membrane</keyword>
<dbReference type="RefSeq" id="WP_150081696.1">
    <property type="nucleotide sequence ID" value="NZ_VWRN01000003.1"/>
</dbReference>
<evidence type="ECO:0000256" key="5">
    <source>
        <dbReference type="ARBA" id="ARBA00022597"/>
    </source>
</evidence>
<feature type="transmembrane region" description="Helical" evidence="11">
    <location>
        <begin position="234"/>
        <end position="255"/>
    </location>
</feature>
<comment type="subcellular location">
    <subcellularLocation>
        <location evidence="11">Cell inner membrane</location>
        <topology evidence="11">Multi-pass membrane protein</topology>
    </subcellularLocation>
    <subcellularLocation>
        <location evidence="1">Cell membrane</location>
        <topology evidence="1">Multi-pass membrane protein</topology>
    </subcellularLocation>
</comment>
<dbReference type="EMBL" id="VWRN01000003">
    <property type="protein sequence ID" value="KAA6133379.1"/>
    <property type="molecule type" value="Genomic_DNA"/>
</dbReference>
<keyword evidence="14" id="KW-1185">Reference proteome</keyword>
<dbReference type="Pfam" id="PF01061">
    <property type="entry name" value="ABC2_membrane"/>
    <property type="match status" value="1"/>
</dbReference>
<comment type="similarity">
    <text evidence="2 11">Belongs to the ABC-2 integral membrane protein family.</text>
</comment>
<evidence type="ECO:0000256" key="9">
    <source>
        <dbReference type="ARBA" id="ARBA00023047"/>
    </source>
</evidence>
<evidence type="ECO:0000313" key="14">
    <source>
        <dbReference type="Proteomes" id="UP000324324"/>
    </source>
</evidence>
<keyword evidence="7" id="KW-0972">Capsule biogenesis/degradation</keyword>
<organism evidence="13 14">
    <name type="scientific">Cupriavidus cauae</name>
    <dbReference type="NCBI Taxonomy" id="2608999"/>
    <lineage>
        <taxon>Bacteria</taxon>
        <taxon>Pseudomonadati</taxon>
        <taxon>Pseudomonadota</taxon>
        <taxon>Betaproteobacteria</taxon>
        <taxon>Burkholderiales</taxon>
        <taxon>Burkholderiaceae</taxon>
        <taxon>Cupriavidus</taxon>
    </lineage>
</organism>
<keyword evidence="13" id="KW-0067">ATP-binding</keyword>
<feature type="transmembrane region" description="Helical" evidence="11">
    <location>
        <begin position="69"/>
        <end position="86"/>
    </location>
</feature>
<dbReference type="PANTHER" id="PTHR30413:SF10">
    <property type="entry name" value="CAPSULE POLYSACCHARIDE EXPORT INNER-MEMBRANE PROTEIN CTRC"/>
    <property type="match status" value="1"/>
</dbReference>
<dbReference type="GO" id="GO:0015920">
    <property type="term" value="P:lipopolysaccharide transport"/>
    <property type="evidence" value="ECO:0007669"/>
    <property type="project" value="TreeGrafter"/>
</dbReference>
<protein>
    <recommendedName>
        <fullName evidence="11">Transport permease protein</fullName>
    </recommendedName>
</protein>
<dbReference type="AlphaFoldDB" id="A0A5M8BD67"/>
<feature type="domain" description="ABC transmembrane type-2" evidence="12">
    <location>
        <begin position="34"/>
        <end position="257"/>
    </location>
</feature>
<evidence type="ECO:0000313" key="13">
    <source>
        <dbReference type="EMBL" id="KAA6133379.1"/>
    </source>
</evidence>
<keyword evidence="6 11" id="KW-0812">Transmembrane</keyword>
<feature type="transmembrane region" description="Helical" evidence="11">
    <location>
        <begin position="37"/>
        <end position="57"/>
    </location>
</feature>
<proteinExistence type="inferred from homology"/>
<gene>
    <name evidence="13" type="ORF">F1599_00745</name>
</gene>
<dbReference type="PROSITE" id="PS51012">
    <property type="entry name" value="ABC_TM2"/>
    <property type="match status" value="1"/>
</dbReference>
<evidence type="ECO:0000256" key="4">
    <source>
        <dbReference type="ARBA" id="ARBA00022475"/>
    </source>
</evidence>
<evidence type="ECO:0000256" key="10">
    <source>
        <dbReference type="ARBA" id="ARBA00023136"/>
    </source>
</evidence>
<feature type="transmembrane region" description="Helical" evidence="11">
    <location>
        <begin position="150"/>
        <end position="173"/>
    </location>
</feature>
<evidence type="ECO:0000256" key="11">
    <source>
        <dbReference type="RuleBase" id="RU361157"/>
    </source>
</evidence>
<dbReference type="PANTHER" id="PTHR30413">
    <property type="entry name" value="INNER MEMBRANE TRANSPORT PERMEASE"/>
    <property type="match status" value="1"/>
</dbReference>
<dbReference type="InterPro" id="IPR013525">
    <property type="entry name" value="ABC2_TM"/>
</dbReference>
<accession>A0A5M8BD67</accession>
<evidence type="ECO:0000256" key="7">
    <source>
        <dbReference type="ARBA" id="ARBA00022903"/>
    </source>
</evidence>
<comment type="caution">
    <text evidence="13">The sequence shown here is derived from an EMBL/GenBank/DDBJ whole genome shotgun (WGS) entry which is preliminary data.</text>
</comment>
<dbReference type="PRINTS" id="PR00164">
    <property type="entry name" value="ABC2TRNSPORT"/>
</dbReference>
<keyword evidence="8 11" id="KW-1133">Transmembrane helix</keyword>
<dbReference type="InterPro" id="IPR047817">
    <property type="entry name" value="ABC2_TM_bact-type"/>
</dbReference>
<reference evidence="13 14" key="1">
    <citation type="submission" date="2019-09" db="EMBL/GenBank/DDBJ databases">
        <title>Isolation of a novel species in the genus Cupriavidus from patients with sepsis using whole genome sequencing.</title>
        <authorList>
            <person name="Kweon O.J."/>
            <person name="Lee M.-K."/>
        </authorList>
    </citation>
    <scope>NUCLEOTIDE SEQUENCE [LARGE SCALE GENOMIC DNA]</scope>
    <source>
        <strain evidence="13 14">MKL-01</strain>
    </source>
</reference>
<dbReference type="GO" id="GO:0140359">
    <property type="term" value="F:ABC-type transporter activity"/>
    <property type="evidence" value="ECO:0007669"/>
    <property type="project" value="InterPro"/>
</dbReference>
<evidence type="ECO:0000256" key="1">
    <source>
        <dbReference type="ARBA" id="ARBA00004651"/>
    </source>
</evidence>